<gene>
    <name evidence="1" type="ORF">E5329_20695</name>
</gene>
<organism evidence="1 2">
    <name type="scientific">Petralouisia muris</name>
    <dbReference type="NCBI Taxonomy" id="3032872"/>
    <lineage>
        <taxon>Bacteria</taxon>
        <taxon>Bacillati</taxon>
        <taxon>Bacillota</taxon>
        <taxon>Clostridia</taxon>
        <taxon>Lachnospirales</taxon>
        <taxon>Lachnospiraceae</taxon>
        <taxon>Petralouisia</taxon>
    </lineage>
</organism>
<dbReference type="EMBL" id="SRYA01000054">
    <property type="protein sequence ID" value="TGY91554.1"/>
    <property type="molecule type" value="Genomic_DNA"/>
</dbReference>
<accession>A0AC61RR41</accession>
<sequence>MFMTKGKPGGKRMVQKEGQKLKYFHLAEDLKGMILEGKVQAGEKLPSENELAERYKISRHTVRKALSILENEGYIYAEHGKGTFCSELVRHTKNSRNIAVVTTYLSDYIFPRVIQGIDEVLTDSGYSILLKSTRNSRKAEARCLEELLQKDIEGLIIEPSKSDIFCKHISLFERLEQYGVPYVFIQGCFAQMKDRPQVQMDDCQGGYLLASHLIATGHQRILGVFKADDTQGRQRHRGFVKALQEAGRMYDPDDIIWFHTEDRAVKPFAAVQEMVRQGRSFDAVVCYNDQIAVEVIKALEECRVSVPGQVSVTGYDNSFIAENSRIKLTTIAHPQEKLGEMAAKLLLDLIQNPGKVSGESQIVIKPELIVRESSGERKNNLY</sequence>
<dbReference type="Proteomes" id="UP000304953">
    <property type="component" value="Unassembled WGS sequence"/>
</dbReference>
<protein>
    <submittedName>
        <fullName evidence="1">GntR family transcriptional regulator</fullName>
    </submittedName>
</protein>
<proteinExistence type="predicted"/>
<reference evidence="1" key="1">
    <citation type="submission" date="2019-04" db="EMBL/GenBank/DDBJ databases">
        <title>Microbes associate with the intestines of laboratory mice.</title>
        <authorList>
            <person name="Navarre W."/>
            <person name="Wong E."/>
            <person name="Huang K."/>
            <person name="Tropini C."/>
            <person name="Ng K."/>
            <person name="Yu B."/>
        </authorList>
    </citation>
    <scope>NUCLEOTIDE SEQUENCE</scope>
    <source>
        <strain evidence="1">NM01_1-7b</strain>
    </source>
</reference>
<keyword evidence="2" id="KW-1185">Reference proteome</keyword>
<name>A0AC61RR41_9FIRM</name>
<evidence type="ECO:0000313" key="2">
    <source>
        <dbReference type="Proteomes" id="UP000304953"/>
    </source>
</evidence>
<evidence type="ECO:0000313" key="1">
    <source>
        <dbReference type="EMBL" id="TGY91554.1"/>
    </source>
</evidence>
<comment type="caution">
    <text evidence="1">The sequence shown here is derived from an EMBL/GenBank/DDBJ whole genome shotgun (WGS) entry which is preliminary data.</text>
</comment>